<protein>
    <submittedName>
        <fullName evidence="2">Nuclear transport factor 2 family protein</fullName>
    </submittedName>
</protein>
<dbReference type="EMBL" id="JABBGC010000001">
    <property type="protein sequence ID" value="NML36780.1"/>
    <property type="molecule type" value="Genomic_DNA"/>
</dbReference>
<gene>
    <name evidence="2" type="ORF">HHL17_06180</name>
</gene>
<sequence length="124" mass="14447">MEKEIRRLEQQEVVAIQKADTTTLLQIWSKDFVVNNPYGQIVTLPQILAFIREGKIDYTSFERIIERVTIVDNIAITMGKEIVIPEKATQHADKKVTRQYTDVWMKTKDGWREVARQATIVNIE</sequence>
<evidence type="ECO:0000313" key="3">
    <source>
        <dbReference type="Proteomes" id="UP000583266"/>
    </source>
</evidence>
<keyword evidence="3" id="KW-1185">Reference proteome</keyword>
<evidence type="ECO:0000259" key="1">
    <source>
        <dbReference type="Pfam" id="PF14534"/>
    </source>
</evidence>
<dbReference type="SUPFAM" id="SSF54427">
    <property type="entry name" value="NTF2-like"/>
    <property type="match status" value="1"/>
</dbReference>
<dbReference type="InterPro" id="IPR032710">
    <property type="entry name" value="NTF2-like_dom_sf"/>
</dbReference>
<dbReference type="AlphaFoldDB" id="A0A848GJ91"/>
<dbReference type="RefSeq" id="WP_169223887.1">
    <property type="nucleotide sequence ID" value="NZ_JABBGC010000001.1"/>
</dbReference>
<evidence type="ECO:0000313" key="2">
    <source>
        <dbReference type="EMBL" id="NML36780.1"/>
    </source>
</evidence>
<accession>A0A848GJ91</accession>
<dbReference type="Proteomes" id="UP000583266">
    <property type="component" value="Unassembled WGS sequence"/>
</dbReference>
<dbReference type="InterPro" id="IPR027843">
    <property type="entry name" value="DUF4440"/>
</dbReference>
<dbReference type="Pfam" id="PF14534">
    <property type="entry name" value="DUF4440"/>
    <property type="match status" value="1"/>
</dbReference>
<feature type="domain" description="DUF4440" evidence="1">
    <location>
        <begin position="5"/>
        <end position="112"/>
    </location>
</feature>
<reference evidence="2 3" key="1">
    <citation type="submission" date="2020-04" db="EMBL/GenBank/DDBJ databases">
        <title>Chitinophaga sp. G-6-1-13 sp. nov., isolated from soil.</title>
        <authorList>
            <person name="Dahal R.H."/>
            <person name="Chaudhary D.K."/>
        </authorList>
    </citation>
    <scope>NUCLEOTIDE SEQUENCE [LARGE SCALE GENOMIC DNA]</scope>
    <source>
        <strain evidence="2 3">G-6-1-13</strain>
    </source>
</reference>
<comment type="caution">
    <text evidence="2">The sequence shown here is derived from an EMBL/GenBank/DDBJ whole genome shotgun (WGS) entry which is preliminary data.</text>
</comment>
<organism evidence="2 3">
    <name type="scientific">Chitinophaga fulva</name>
    <dbReference type="NCBI Taxonomy" id="2728842"/>
    <lineage>
        <taxon>Bacteria</taxon>
        <taxon>Pseudomonadati</taxon>
        <taxon>Bacteroidota</taxon>
        <taxon>Chitinophagia</taxon>
        <taxon>Chitinophagales</taxon>
        <taxon>Chitinophagaceae</taxon>
        <taxon>Chitinophaga</taxon>
    </lineage>
</organism>
<dbReference type="Gene3D" id="3.10.450.50">
    <property type="match status" value="1"/>
</dbReference>
<proteinExistence type="predicted"/>
<name>A0A848GJ91_9BACT</name>